<feature type="compositionally biased region" description="Acidic residues" evidence="3">
    <location>
        <begin position="24"/>
        <end position="35"/>
    </location>
</feature>
<feature type="domain" description="Origin recognition complex subunit 2 RecA-like" evidence="4">
    <location>
        <begin position="128"/>
        <end position="289"/>
    </location>
</feature>
<dbReference type="GeneTree" id="ENSGT00390000015228"/>
<dbReference type="Proteomes" id="UP000261340">
    <property type="component" value="Unplaced"/>
</dbReference>
<evidence type="ECO:0000256" key="2">
    <source>
        <dbReference type="RuleBase" id="RU368084"/>
    </source>
</evidence>
<dbReference type="PANTHER" id="PTHR14052:SF0">
    <property type="entry name" value="ORIGIN RECOGNITION COMPLEX SUBUNIT 2"/>
    <property type="match status" value="1"/>
</dbReference>
<name>A0A3Q0RMD1_AMPCI</name>
<dbReference type="GO" id="GO:0005664">
    <property type="term" value="C:nuclear origin of replication recognition complex"/>
    <property type="evidence" value="ECO:0007669"/>
    <property type="project" value="UniProtKB-UniRule"/>
</dbReference>
<keyword evidence="2" id="KW-0235">DNA replication</keyword>
<evidence type="ECO:0000256" key="1">
    <source>
        <dbReference type="ARBA" id="ARBA00019080"/>
    </source>
</evidence>
<evidence type="ECO:0000259" key="4">
    <source>
        <dbReference type="Pfam" id="PF04084"/>
    </source>
</evidence>
<comment type="function">
    <text evidence="2">Component of the origin recognition complex (ORC) that binds origins of replication. DNA-binding is ATP-dependent. ORC is required to assemble the pre-replication complex necessary to initiate DNA replication.</text>
</comment>
<dbReference type="InterPro" id="IPR007220">
    <property type="entry name" value="ORC2"/>
</dbReference>
<evidence type="ECO:0000313" key="6">
    <source>
        <dbReference type="Proteomes" id="UP000261340"/>
    </source>
</evidence>
<feature type="compositionally biased region" description="Basic and acidic residues" evidence="3">
    <location>
        <begin position="36"/>
        <end position="48"/>
    </location>
</feature>
<reference evidence="5" key="1">
    <citation type="submission" date="2025-08" db="UniProtKB">
        <authorList>
            <consortium name="Ensembl"/>
        </authorList>
    </citation>
    <scope>IDENTIFICATION</scope>
</reference>
<dbReference type="GO" id="GO:0006260">
    <property type="term" value="P:DNA replication"/>
    <property type="evidence" value="ECO:0007669"/>
    <property type="project" value="UniProtKB-UniRule"/>
</dbReference>
<evidence type="ECO:0000313" key="5">
    <source>
        <dbReference type="Ensembl" id="ENSACIP00000013459.1"/>
    </source>
</evidence>
<comment type="subcellular location">
    <subcellularLocation>
        <location evidence="2">Nucleus</location>
    </subcellularLocation>
</comment>
<dbReference type="Ensembl" id="ENSACIT00000013827.1">
    <property type="protein sequence ID" value="ENSACIP00000013459.1"/>
    <property type="gene ID" value="ENSACIG00000010403.1"/>
</dbReference>
<keyword evidence="6" id="KW-1185">Reference proteome</keyword>
<keyword evidence="2" id="KW-0539">Nucleus</keyword>
<dbReference type="PANTHER" id="PTHR14052">
    <property type="entry name" value="ORIGIN RECOGNITION COMPLEX SUBUNIT 2"/>
    <property type="match status" value="1"/>
</dbReference>
<dbReference type="Pfam" id="PF04084">
    <property type="entry name" value="RecA-like_ORC2"/>
    <property type="match status" value="1"/>
</dbReference>
<sequence length="405" mass="45667">MFWAFFLAPSLRSDSDSELSPSDSGEEDDEDELEEEQKGKKEDKENVKIPRTPSKGLSAALYKTPAKKSKSTPEPLNQPSMVEEYFEAHGSSKVLTSDRTLERLHTPKLDRETLVRLLEGKPSCYSKEIQQLHSKHQKHFSKWMLQLQLGFSVLVYGLGSKKALLEDFRVSHLSQEIHLVVNGFFPSITLKSILNALTCEVLDHQGSFRTPSDQIQFISQTLKGPDLHVYLLIHNIDGPMLRGEKTQSALGQLASLPNLHLVASLDHISAPLVWDQFKQSQFNWLWWECVTFQHYTEETSYENSLLVQQTGALALSSLTHVLRSLTPNARGIFKLLVKFQLENKDNPSYTGFHFRISNSRSAGLCKLRCSSHLFDSLQGGDGVEYLIVAVDASTLMDFLENEAGD</sequence>
<accession>A0A3Q0RMD1</accession>
<dbReference type="AlphaFoldDB" id="A0A3Q0RMD1"/>
<proteinExistence type="inferred from homology"/>
<dbReference type="InterPro" id="IPR056772">
    <property type="entry name" value="RecA-like_ORC2"/>
</dbReference>
<protein>
    <recommendedName>
        <fullName evidence="1 2">Origin recognition complex subunit 2</fullName>
    </recommendedName>
</protein>
<feature type="region of interest" description="Disordered" evidence="3">
    <location>
        <begin position="8"/>
        <end position="77"/>
    </location>
</feature>
<comment type="similarity">
    <text evidence="2">Belongs to the ORC2 family.</text>
</comment>
<reference evidence="5" key="2">
    <citation type="submission" date="2025-09" db="UniProtKB">
        <authorList>
            <consortium name="Ensembl"/>
        </authorList>
    </citation>
    <scope>IDENTIFICATION</scope>
</reference>
<evidence type="ECO:0000256" key="3">
    <source>
        <dbReference type="SAM" id="MobiDB-lite"/>
    </source>
</evidence>
<dbReference type="GO" id="GO:0003688">
    <property type="term" value="F:DNA replication origin binding"/>
    <property type="evidence" value="ECO:0007669"/>
    <property type="project" value="UniProtKB-UniRule"/>
</dbReference>
<comment type="subunit">
    <text evidence="2">Component of the origin recognition complex (ORC).</text>
</comment>
<organism evidence="5 6">
    <name type="scientific">Amphilophus citrinellus</name>
    <name type="common">Midas cichlid</name>
    <name type="synonym">Cichlasoma citrinellum</name>
    <dbReference type="NCBI Taxonomy" id="61819"/>
    <lineage>
        <taxon>Eukaryota</taxon>
        <taxon>Metazoa</taxon>
        <taxon>Chordata</taxon>
        <taxon>Craniata</taxon>
        <taxon>Vertebrata</taxon>
        <taxon>Euteleostomi</taxon>
        <taxon>Actinopterygii</taxon>
        <taxon>Neopterygii</taxon>
        <taxon>Teleostei</taxon>
        <taxon>Neoteleostei</taxon>
        <taxon>Acanthomorphata</taxon>
        <taxon>Ovalentaria</taxon>
        <taxon>Cichlomorphae</taxon>
        <taxon>Cichliformes</taxon>
        <taxon>Cichlidae</taxon>
        <taxon>New World cichlids</taxon>
        <taxon>Cichlasomatinae</taxon>
        <taxon>Heroini</taxon>
        <taxon>Amphilophus</taxon>
    </lineage>
</organism>